<keyword evidence="3" id="KW-1185">Reference proteome</keyword>
<organism evidence="2 3">
    <name type="scientific">Cyclospora cayetanensis</name>
    <dbReference type="NCBI Taxonomy" id="88456"/>
    <lineage>
        <taxon>Eukaryota</taxon>
        <taxon>Sar</taxon>
        <taxon>Alveolata</taxon>
        <taxon>Apicomplexa</taxon>
        <taxon>Conoidasida</taxon>
        <taxon>Coccidia</taxon>
        <taxon>Eucoccidiorida</taxon>
        <taxon>Eimeriorina</taxon>
        <taxon>Eimeriidae</taxon>
        <taxon>Cyclospora</taxon>
    </lineage>
</organism>
<proteinExistence type="predicted"/>
<evidence type="ECO:0000313" key="3">
    <source>
        <dbReference type="Proteomes" id="UP000095192"/>
    </source>
</evidence>
<feature type="region of interest" description="Disordered" evidence="1">
    <location>
        <begin position="117"/>
        <end position="144"/>
    </location>
</feature>
<evidence type="ECO:0000256" key="1">
    <source>
        <dbReference type="SAM" id="MobiDB-lite"/>
    </source>
</evidence>
<dbReference type="AlphaFoldDB" id="A0A1D3CVE1"/>
<feature type="region of interest" description="Disordered" evidence="1">
    <location>
        <begin position="78"/>
        <end position="104"/>
    </location>
</feature>
<feature type="compositionally biased region" description="Low complexity" evidence="1">
    <location>
        <begin position="117"/>
        <end position="134"/>
    </location>
</feature>
<dbReference type="Proteomes" id="UP000095192">
    <property type="component" value="Unassembled WGS sequence"/>
</dbReference>
<dbReference type="VEuPathDB" id="ToxoDB:LOC34619377"/>
<sequence>MQQHQGALVRHLGSAAAGLCVGRVQHLGGRRLHGLPSLGNLKRTDCHRLTGSSSFASRGPPVLLLFDRAPHKQVAPPQSVFSSQTFTPPAPREEPVPVFPGSRKKRGTAGFFESSFGSSFSVSSSPIPAQSTSSNDADEPAADGAYPVADGSEGAGMFVEYSVESVREALRRKNRSSEARKTAAATSQSSALGTGYCVQKGNMRAGTCAVGNAETARKDKRRRKTLFQSMEDAELAVVTPDDLSTQQLLYVLGRACILASAPMNHLAGNEDSDVRILPPEQWRALFRSLRRRILELDPMEITRACQGLAYANRIIDAVSRRHATGCAFASEREAVGEGSGWWVAKAECGAAFAELQRHVATHIHLLHGDCLSRVIYATLKGGFHESVGFVEFVCSEVLSRLNSLRPWHVFRIFQSSVSSAENVGQDFIVSLAQHLVKNLAFLPAEVRREGRISRVDPFRIVSIGTLIPSLVKLKIFESSSNLAKLNVIAGKRFRGLSESTLLVTLGEPLLSYGLLTPVNVVALLKGLIRTNAPTSYPVPLSSSFDESLPSWHTACVGPAEREVLHKVNKVLLPLKRMEMQIRHGHQQLFENLSPPIRSFLDKVRHAKLKLSSFAPPLEQQHVNAPLLRVASALYYLHPSLYGPFLLELSDPLSRVAVEWDTPWLLFPPWNVHSERADEPTPLLFETKWCVVYSKYACRANARPLFFHSIRNAWKLEKYNMRPPAVHRTYLQVIAVSSKLSTVSTAKALASTVGAALDL</sequence>
<gene>
    <name evidence="2" type="ORF">cyc_02537</name>
</gene>
<dbReference type="InParanoid" id="A0A1D3CVE1"/>
<dbReference type="VEuPathDB" id="ToxoDB:cyc_02537"/>
<accession>A0A1D3CVE1</accession>
<name>A0A1D3CVE1_9EIME</name>
<evidence type="ECO:0000313" key="2">
    <source>
        <dbReference type="EMBL" id="OEH75160.1"/>
    </source>
</evidence>
<dbReference type="EMBL" id="JROU02001807">
    <property type="protein sequence ID" value="OEH75160.1"/>
    <property type="molecule type" value="Genomic_DNA"/>
</dbReference>
<reference evidence="2 3" key="1">
    <citation type="journal article" date="2016" name="BMC Genomics">
        <title>Comparative genomics reveals Cyclospora cayetanensis possesses coccidia-like metabolism and invasion components but unique surface antigens.</title>
        <authorList>
            <person name="Liu S."/>
            <person name="Wang L."/>
            <person name="Zheng H."/>
            <person name="Xu Z."/>
            <person name="Roellig D.M."/>
            <person name="Li N."/>
            <person name="Frace M.A."/>
            <person name="Tang K."/>
            <person name="Arrowood M.J."/>
            <person name="Moss D.M."/>
            <person name="Zhang L."/>
            <person name="Feng Y."/>
            <person name="Xiao L."/>
        </authorList>
    </citation>
    <scope>NUCLEOTIDE SEQUENCE [LARGE SCALE GENOMIC DNA]</scope>
    <source>
        <strain evidence="2 3">CHN_HEN01</strain>
    </source>
</reference>
<protein>
    <submittedName>
        <fullName evidence="2">Uncharacterized protein</fullName>
    </submittedName>
</protein>
<comment type="caution">
    <text evidence="2">The sequence shown here is derived from an EMBL/GenBank/DDBJ whole genome shotgun (WGS) entry which is preliminary data.</text>
</comment>